<dbReference type="PRINTS" id="PR00344">
    <property type="entry name" value="BCTRLSENSOR"/>
</dbReference>
<dbReference type="SUPFAM" id="SSF55874">
    <property type="entry name" value="ATPase domain of HSP90 chaperone/DNA topoisomerase II/histidine kinase"/>
    <property type="match status" value="1"/>
</dbReference>
<sequence length="679" mass="75578">MKFWKQHLTSRLASYFLLLSLLTVSTISCVAYLQARQSLKESAFNQLSITATLKEGELARWFEDQQRDFLLTTHLPDVQTRLQILLETASTTPQHQQAKADLDAYLQRVIRLKPNLQEIYVLDGSSRVLLSSQPERERTYEIAANITFLEQVAIGADFAPIFYVSPRTRKPAITLATPIRNANGDRIGLLATQLDLERIDRIIREGNRLGKTGEAYLVGFMVTGNAFISGASPLPESPTESVTSFAIEQAMLGQNGSGLYLNYAGVPVIGVYRWLNNRDLALLVEMAQAEALAPARQLAVTIALIGAFSAIALSVGVYWLSRQITKPILAIAETSTQIAAGELDREAPILTEDEIGILAHNFNQMLRQLKLSRNQSQAYSESLEQKAHELEQTLRQLRRTQAQLIQTEKMSSLGQLVAGIAHEINNPINFIYGNVSHVSRYTEDLLHLLALYDRHYSHPLPEIEAEKDNIDLEFLVADLPKILESMQVGAERISQIVKALRSFSRLDQAQKKPVDIHEGIESTLAILQSRLREQKHRPAIQVIKDYGTLPQVECYAGQLNQVFMHILSNAIDTLDEKYHLAVAVPEPQIAIRTALLEDRVIEGIPKTIQIQISDNGVGMSPTVLAKIFDPFFTTKPVGSGTGLGLAICYSIIVEHHGGELHCHSTPGKGTEFSLQIPYR</sequence>
<dbReference type="CDD" id="cd00082">
    <property type="entry name" value="HisKA"/>
    <property type="match status" value="1"/>
</dbReference>
<comment type="subcellular location">
    <subcellularLocation>
        <location evidence="2">Cell membrane</location>
        <topology evidence="2">Multi-pass membrane protein</topology>
    </subcellularLocation>
</comment>
<dbReference type="SUPFAM" id="SSF47384">
    <property type="entry name" value="Homodimeric domain of signal transducing histidine kinase"/>
    <property type="match status" value="1"/>
</dbReference>
<dbReference type="SMART" id="SM00304">
    <property type="entry name" value="HAMP"/>
    <property type="match status" value="1"/>
</dbReference>
<protein>
    <recommendedName>
        <fullName evidence="3">histidine kinase</fullName>
        <ecNumber evidence="3">2.7.13.3</ecNumber>
    </recommendedName>
</protein>
<dbReference type="Pfam" id="PF02518">
    <property type="entry name" value="HATPase_c"/>
    <property type="match status" value="1"/>
</dbReference>
<dbReference type="InterPro" id="IPR003594">
    <property type="entry name" value="HATPase_dom"/>
</dbReference>
<dbReference type="GO" id="GO:0005886">
    <property type="term" value="C:plasma membrane"/>
    <property type="evidence" value="ECO:0007669"/>
    <property type="project" value="UniProtKB-SubCell"/>
</dbReference>
<dbReference type="InterPro" id="IPR004358">
    <property type="entry name" value="Sig_transdc_His_kin-like_C"/>
</dbReference>
<proteinExistence type="predicted"/>
<dbReference type="PANTHER" id="PTHR43065">
    <property type="entry name" value="SENSOR HISTIDINE KINASE"/>
    <property type="match status" value="1"/>
</dbReference>
<dbReference type="PROSITE" id="PS51257">
    <property type="entry name" value="PROKAR_LIPOPROTEIN"/>
    <property type="match status" value="1"/>
</dbReference>
<evidence type="ECO:0000259" key="15">
    <source>
        <dbReference type="PROSITE" id="PS50885"/>
    </source>
</evidence>
<keyword evidence="10" id="KW-0902">Two-component regulatory system</keyword>
<dbReference type="SMART" id="SM00388">
    <property type="entry name" value="HisKA"/>
    <property type="match status" value="1"/>
</dbReference>
<dbReference type="SMART" id="SM00387">
    <property type="entry name" value="HATPase_c"/>
    <property type="match status" value="1"/>
</dbReference>
<dbReference type="InterPro" id="IPR005467">
    <property type="entry name" value="His_kinase_dom"/>
</dbReference>
<keyword evidence="6" id="KW-0808">Transferase</keyword>
<dbReference type="Pfam" id="PF02743">
    <property type="entry name" value="dCache_1"/>
    <property type="match status" value="1"/>
</dbReference>
<evidence type="ECO:0000256" key="10">
    <source>
        <dbReference type="ARBA" id="ARBA00023012"/>
    </source>
</evidence>
<reference evidence="16" key="1">
    <citation type="submission" date="2016-09" db="EMBL/GenBank/DDBJ databases">
        <title>Draft genome of thermotolerant cyanobacterium Desertifilum sp. strain IPPAS B-1220.</title>
        <authorList>
            <person name="Sinetova M.A."/>
            <person name="Bolakhan K."/>
            <person name="Zayadan B.K."/>
            <person name="Mironov K.S."/>
            <person name="Ustinova V."/>
            <person name="Kupriyanova E.V."/>
            <person name="Sidorov R.A."/>
            <person name="Skrypnik A.N."/>
            <person name="Gogoleva N.E."/>
            <person name="Gogolev Y.V."/>
            <person name="Los D.A."/>
        </authorList>
    </citation>
    <scope>NUCLEOTIDE SEQUENCE [LARGE SCALE GENOMIC DNA]</scope>
    <source>
        <strain evidence="16">IPPAS B-1220</strain>
    </source>
</reference>
<dbReference type="GO" id="GO:0000155">
    <property type="term" value="F:phosphorelay sensor kinase activity"/>
    <property type="evidence" value="ECO:0007669"/>
    <property type="project" value="InterPro"/>
</dbReference>
<dbReference type="STRING" id="1781255.BH720_05460"/>
<keyword evidence="7 13" id="KW-0812">Transmembrane</keyword>
<keyword evidence="11 13" id="KW-0472">Membrane</keyword>
<feature type="domain" description="Histidine kinase" evidence="14">
    <location>
        <begin position="419"/>
        <end position="679"/>
    </location>
</feature>
<dbReference type="AlphaFoldDB" id="A0A1E5QNN4"/>
<name>A0A1E5QNN4_9CYAN</name>
<dbReference type="InterPro" id="IPR003660">
    <property type="entry name" value="HAMP_dom"/>
</dbReference>
<dbReference type="CDD" id="cd06225">
    <property type="entry name" value="HAMP"/>
    <property type="match status" value="1"/>
</dbReference>
<dbReference type="SUPFAM" id="SSF158472">
    <property type="entry name" value="HAMP domain-like"/>
    <property type="match status" value="1"/>
</dbReference>
<evidence type="ECO:0000256" key="2">
    <source>
        <dbReference type="ARBA" id="ARBA00004651"/>
    </source>
</evidence>
<organism evidence="16">
    <name type="scientific">Desertifilum tharense IPPAS B-1220</name>
    <dbReference type="NCBI Taxonomy" id="1781255"/>
    <lineage>
        <taxon>Bacteria</taxon>
        <taxon>Bacillati</taxon>
        <taxon>Cyanobacteriota</taxon>
        <taxon>Cyanophyceae</taxon>
        <taxon>Desertifilales</taxon>
        <taxon>Desertifilaceae</taxon>
        <taxon>Desertifilum</taxon>
    </lineage>
</organism>
<comment type="caution">
    <text evidence="16">The sequence shown here is derived from an EMBL/GenBank/DDBJ whole genome shotgun (WGS) entry which is preliminary data.</text>
</comment>
<feature type="domain" description="HAMP" evidence="15">
    <location>
        <begin position="322"/>
        <end position="374"/>
    </location>
</feature>
<evidence type="ECO:0000256" key="3">
    <source>
        <dbReference type="ARBA" id="ARBA00012438"/>
    </source>
</evidence>
<accession>A0A1E5QNN4</accession>
<keyword evidence="9 13" id="KW-1133">Transmembrane helix</keyword>
<dbReference type="Gene3D" id="3.30.565.10">
    <property type="entry name" value="Histidine kinase-like ATPase, C-terminal domain"/>
    <property type="match status" value="1"/>
</dbReference>
<dbReference type="InterPro" id="IPR036097">
    <property type="entry name" value="HisK_dim/P_sf"/>
</dbReference>
<evidence type="ECO:0000259" key="14">
    <source>
        <dbReference type="PROSITE" id="PS50109"/>
    </source>
</evidence>
<dbReference type="EC" id="2.7.13.3" evidence="3"/>
<evidence type="ECO:0000313" key="16">
    <source>
        <dbReference type="EMBL" id="OEJ76282.1"/>
    </source>
</evidence>
<dbReference type="CDD" id="cd12914">
    <property type="entry name" value="PDC1_DGC_like"/>
    <property type="match status" value="1"/>
</dbReference>
<keyword evidence="4" id="KW-1003">Cell membrane</keyword>
<keyword evidence="8" id="KW-0418">Kinase</keyword>
<dbReference type="InterPro" id="IPR003661">
    <property type="entry name" value="HisK_dim/P_dom"/>
</dbReference>
<evidence type="ECO:0000256" key="6">
    <source>
        <dbReference type="ARBA" id="ARBA00022679"/>
    </source>
</evidence>
<evidence type="ECO:0000256" key="5">
    <source>
        <dbReference type="ARBA" id="ARBA00022553"/>
    </source>
</evidence>
<evidence type="ECO:0000256" key="9">
    <source>
        <dbReference type="ARBA" id="ARBA00022989"/>
    </source>
</evidence>
<evidence type="ECO:0000256" key="12">
    <source>
        <dbReference type="SAM" id="Coils"/>
    </source>
</evidence>
<evidence type="ECO:0000256" key="8">
    <source>
        <dbReference type="ARBA" id="ARBA00022777"/>
    </source>
</evidence>
<comment type="catalytic activity">
    <reaction evidence="1">
        <text>ATP + protein L-histidine = ADP + protein N-phospho-L-histidine.</text>
        <dbReference type="EC" id="2.7.13.3"/>
    </reaction>
</comment>
<dbReference type="Pfam" id="PF00672">
    <property type="entry name" value="HAMP"/>
    <property type="match status" value="1"/>
</dbReference>
<feature type="transmembrane region" description="Helical" evidence="13">
    <location>
        <begin position="12"/>
        <end position="33"/>
    </location>
</feature>
<dbReference type="PROSITE" id="PS50109">
    <property type="entry name" value="HIS_KIN"/>
    <property type="match status" value="1"/>
</dbReference>
<dbReference type="InterPro" id="IPR036890">
    <property type="entry name" value="HATPase_C_sf"/>
</dbReference>
<dbReference type="PROSITE" id="PS50885">
    <property type="entry name" value="HAMP"/>
    <property type="match status" value="1"/>
</dbReference>
<evidence type="ECO:0000256" key="1">
    <source>
        <dbReference type="ARBA" id="ARBA00000085"/>
    </source>
</evidence>
<gene>
    <name evidence="16" type="ORF">BH720_05460</name>
</gene>
<dbReference type="EMBL" id="MJGC01000040">
    <property type="protein sequence ID" value="OEJ76282.1"/>
    <property type="molecule type" value="Genomic_DNA"/>
</dbReference>
<keyword evidence="5" id="KW-0597">Phosphoprotein</keyword>
<dbReference type="Gene3D" id="3.30.450.20">
    <property type="entry name" value="PAS domain"/>
    <property type="match status" value="1"/>
</dbReference>
<dbReference type="InterPro" id="IPR033479">
    <property type="entry name" value="dCache_1"/>
</dbReference>
<evidence type="ECO:0000256" key="13">
    <source>
        <dbReference type="SAM" id="Phobius"/>
    </source>
</evidence>
<dbReference type="OrthoDB" id="9772100at2"/>
<dbReference type="Gene3D" id="1.10.287.130">
    <property type="match status" value="1"/>
</dbReference>
<feature type="transmembrane region" description="Helical" evidence="13">
    <location>
        <begin position="298"/>
        <end position="320"/>
    </location>
</feature>
<feature type="coiled-coil region" evidence="12">
    <location>
        <begin position="373"/>
        <end position="410"/>
    </location>
</feature>
<evidence type="ECO:0000256" key="4">
    <source>
        <dbReference type="ARBA" id="ARBA00022475"/>
    </source>
</evidence>
<evidence type="ECO:0000256" key="11">
    <source>
        <dbReference type="ARBA" id="ARBA00023136"/>
    </source>
</evidence>
<dbReference type="RefSeq" id="WP_069966158.1">
    <property type="nucleotide sequence ID" value="NZ_CM124774.1"/>
</dbReference>
<evidence type="ECO:0000256" key="7">
    <source>
        <dbReference type="ARBA" id="ARBA00022692"/>
    </source>
</evidence>
<dbReference type="Gene3D" id="6.10.340.10">
    <property type="match status" value="1"/>
</dbReference>
<dbReference type="PANTHER" id="PTHR43065:SF50">
    <property type="entry name" value="HISTIDINE KINASE"/>
    <property type="match status" value="1"/>
</dbReference>
<keyword evidence="12" id="KW-0175">Coiled coil</keyword>